<evidence type="ECO:0000256" key="6">
    <source>
        <dbReference type="ARBA" id="ARBA00023277"/>
    </source>
</evidence>
<sequence>MLHSTVSPSLPTSKAEQEDSQEGSQEINDVAFLDTVMDQMLQQGLVDRRRVYVTGFSNGAAMTFQYAARRSHRLAAIAPVAGYCRGTLPPSTHPVPTLYLIGDADPLVPLHGGQVPSPWEGRLVRRPPVAESLERWATWLGCSPIPRLIEDTPLYRREIYPGTVTFEVLIVKGLGHHWPGGRGGWSARIAGPHHTHLNATDMIWHFFRQHSIPEVATGA</sequence>
<evidence type="ECO:0000256" key="2">
    <source>
        <dbReference type="ARBA" id="ARBA00022525"/>
    </source>
</evidence>
<name>A0A7V8VFN4_9BACT</name>
<dbReference type="PANTHER" id="PTHR38050:SF2">
    <property type="entry name" value="FERULOYL ESTERASE C-RELATED"/>
    <property type="match status" value="1"/>
</dbReference>
<dbReference type="Gene3D" id="3.40.50.1820">
    <property type="entry name" value="alpha/beta hydrolase"/>
    <property type="match status" value="1"/>
</dbReference>
<feature type="compositionally biased region" description="Polar residues" evidence="8">
    <location>
        <begin position="1"/>
        <end position="14"/>
    </location>
</feature>
<comment type="subcellular location">
    <subcellularLocation>
        <location evidence="1">Secreted</location>
    </subcellularLocation>
</comment>
<evidence type="ECO:0000256" key="5">
    <source>
        <dbReference type="ARBA" id="ARBA00022801"/>
    </source>
</evidence>
<evidence type="ECO:0000256" key="4">
    <source>
        <dbReference type="ARBA" id="ARBA00022729"/>
    </source>
</evidence>
<dbReference type="GO" id="GO:0045493">
    <property type="term" value="P:xylan catabolic process"/>
    <property type="evidence" value="ECO:0007669"/>
    <property type="project" value="UniProtKB-KW"/>
</dbReference>
<dbReference type="EMBL" id="JACEFB010000010">
    <property type="protein sequence ID" value="MBA2227101.1"/>
    <property type="molecule type" value="Genomic_DNA"/>
</dbReference>
<evidence type="ECO:0000313" key="11">
    <source>
        <dbReference type="Proteomes" id="UP000542342"/>
    </source>
</evidence>
<keyword evidence="6" id="KW-0119">Carbohydrate metabolism</keyword>
<organism evidence="10 11">
    <name type="scientific">Thermogemmata fonticola</name>
    <dbReference type="NCBI Taxonomy" id="2755323"/>
    <lineage>
        <taxon>Bacteria</taxon>
        <taxon>Pseudomonadati</taxon>
        <taxon>Planctomycetota</taxon>
        <taxon>Planctomycetia</taxon>
        <taxon>Gemmatales</taxon>
        <taxon>Gemmataceae</taxon>
        <taxon>Thermogemmata</taxon>
    </lineage>
</organism>
<dbReference type="PANTHER" id="PTHR38050">
    <property type="match status" value="1"/>
</dbReference>
<accession>A0A7V8VFN4</accession>
<keyword evidence="11" id="KW-1185">Reference proteome</keyword>
<dbReference type="Pfam" id="PF02230">
    <property type="entry name" value="Abhydrolase_2"/>
    <property type="match status" value="1"/>
</dbReference>
<dbReference type="RefSeq" id="WP_194538860.1">
    <property type="nucleotide sequence ID" value="NZ_JACEFB010000010.1"/>
</dbReference>
<dbReference type="InterPro" id="IPR003140">
    <property type="entry name" value="PLipase/COase/thioEstase"/>
</dbReference>
<dbReference type="GO" id="GO:0030600">
    <property type="term" value="F:feruloyl esterase activity"/>
    <property type="evidence" value="ECO:0007669"/>
    <property type="project" value="InterPro"/>
</dbReference>
<dbReference type="AlphaFoldDB" id="A0A7V8VFN4"/>
<keyword evidence="4" id="KW-0732">Signal</keyword>
<evidence type="ECO:0000313" key="10">
    <source>
        <dbReference type="EMBL" id="MBA2227101.1"/>
    </source>
</evidence>
<protein>
    <recommendedName>
        <fullName evidence="9">Phospholipase/carboxylesterase/thioesterase domain-containing protein</fullName>
    </recommendedName>
</protein>
<keyword evidence="2" id="KW-0964">Secreted</keyword>
<evidence type="ECO:0000256" key="1">
    <source>
        <dbReference type="ARBA" id="ARBA00004613"/>
    </source>
</evidence>
<gene>
    <name evidence="10" type="ORF">H0921_13140</name>
</gene>
<proteinExistence type="predicted"/>
<evidence type="ECO:0000256" key="3">
    <source>
        <dbReference type="ARBA" id="ARBA00022651"/>
    </source>
</evidence>
<feature type="region of interest" description="Disordered" evidence="8">
    <location>
        <begin position="1"/>
        <end position="24"/>
    </location>
</feature>
<dbReference type="InterPro" id="IPR029058">
    <property type="entry name" value="AB_hydrolase_fold"/>
</dbReference>
<feature type="domain" description="Phospholipase/carboxylesterase/thioesterase" evidence="9">
    <location>
        <begin position="21"/>
        <end position="113"/>
    </location>
</feature>
<reference evidence="10 11" key="1">
    <citation type="submission" date="2020-07" db="EMBL/GenBank/DDBJ databases">
        <title>Thermogemmata thermophila gen. nov., sp. nov., a novel moderate thermophilic planctomycete from a Kamchatka hot spring.</title>
        <authorList>
            <person name="Elcheninov A.G."/>
            <person name="Podosokorskaya O.A."/>
            <person name="Kovaleva O.L."/>
            <person name="Novikov A."/>
            <person name="Bonch-Osmolovskaya E.A."/>
            <person name="Toshchakov S.V."/>
            <person name="Kublanov I.V."/>
        </authorList>
    </citation>
    <scope>NUCLEOTIDE SEQUENCE [LARGE SCALE GENOMIC DNA]</scope>
    <source>
        <strain evidence="10 11">2918</strain>
    </source>
</reference>
<evidence type="ECO:0000259" key="9">
    <source>
        <dbReference type="Pfam" id="PF02230"/>
    </source>
</evidence>
<evidence type="ECO:0000256" key="7">
    <source>
        <dbReference type="ARBA" id="ARBA00023326"/>
    </source>
</evidence>
<dbReference type="Proteomes" id="UP000542342">
    <property type="component" value="Unassembled WGS sequence"/>
</dbReference>
<dbReference type="GO" id="GO:0005576">
    <property type="term" value="C:extracellular region"/>
    <property type="evidence" value="ECO:0007669"/>
    <property type="project" value="UniProtKB-SubCell"/>
</dbReference>
<dbReference type="SUPFAM" id="SSF53474">
    <property type="entry name" value="alpha/beta-Hydrolases"/>
    <property type="match status" value="1"/>
</dbReference>
<evidence type="ECO:0000256" key="8">
    <source>
        <dbReference type="SAM" id="MobiDB-lite"/>
    </source>
</evidence>
<dbReference type="InterPro" id="IPR043595">
    <property type="entry name" value="FaeB/C/D"/>
</dbReference>
<keyword evidence="7" id="KW-0624">Polysaccharide degradation</keyword>
<comment type="caution">
    <text evidence="10">The sequence shown here is derived from an EMBL/GenBank/DDBJ whole genome shotgun (WGS) entry which is preliminary data.</text>
</comment>
<keyword evidence="3" id="KW-0858">Xylan degradation</keyword>
<keyword evidence="5" id="KW-0378">Hydrolase</keyword>